<reference evidence="1 2" key="1">
    <citation type="submission" date="2014-11" db="EMBL/GenBank/DDBJ databases">
        <title>Draft Genome Sequences of Paenibacillus polymyxa NRRL B-30509 and Paenibacillus terrae NRRL B-30644, Strains from a Poultry Environment that Produce Tridecaptin A and Paenicidins.</title>
        <authorList>
            <person name="van Belkum M.J."/>
            <person name="Lohans C.T."/>
            <person name="Vederas J.C."/>
        </authorList>
    </citation>
    <scope>NUCLEOTIDE SEQUENCE [LARGE SCALE GENOMIC DNA]</scope>
    <source>
        <strain evidence="1 2">NRRL B-30644</strain>
    </source>
</reference>
<dbReference type="EMBL" id="JTHP01000061">
    <property type="protein sequence ID" value="KJD43313.1"/>
    <property type="molecule type" value="Genomic_DNA"/>
</dbReference>
<dbReference type="PATRIC" id="fig|159743.3.peg.5211"/>
<gene>
    <name evidence="1" type="ORF">QD47_23445</name>
</gene>
<dbReference type="AlphaFoldDB" id="A0A0D7WX65"/>
<proteinExistence type="predicted"/>
<evidence type="ECO:0000313" key="1">
    <source>
        <dbReference type="EMBL" id="KJD43313.1"/>
    </source>
</evidence>
<dbReference type="OrthoDB" id="9932489at2"/>
<dbReference type="Proteomes" id="UP000032534">
    <property type="component" value="Unassembled WGS sequence"/>
</dbReference>
<keyword evidence="2" id="KW-1185">Reference proteome</keyword>
<sequence>MEIKIDMEPATNGVRLMLASRGRSSVAGLAQEIGMKETTLRAAIQSGSLRLKDFVRIADTLGFTLSVKDRGEEK</sequence>
<evidence type="ECO:0000313" key="2">
    <source>
        <dbReference type="Proteomes" id="UP000032534"/>
    </source>
</evidence>
<accession>A0A0D7WX65</accession>
<name>A0A0D7WX65_9BACL</name>
<evidence type="ECO:0008006" key="3">
    <source>
        <dbReference type="Google" id="ProtNLM"/>
    </source>
</evidence>
<protein>
    <recommendedName>
        <fullName evidence="3">HTH cro/C1-type domain-containing protein</fullName>
    </recommendedName>
</protein>
<comment type="caution">
    <text evidence="1">The sequence shown here is derived from an EMBL/GenBank/DDBJ whole genome shotgun (WGS) entry which is preliminary data.</text>
</comment>
<organism evidence="1 2">
    <name type="scientific">Paenibacillus terrae</name>
    <dbReference type="NCBI Taxonomy" id="159743"/>
    <lineage>
        <taxon>Bacteria</taxon>
        <taxon>Bacillati</taxon>
        <taxon>Bacillota</taxon>
        <taxon>Bacilli</taxon>
        <taxon>Bacillales</taxon>
        <taxon>Paenibacillaceae</taxon>
        <taxon>Paenibacillus</taxon>
    </lineage>
</organism>
<dbReference type="RefSeq" id="WP_044648389.1">
    <property type="nucleotide sequence ID" value="NZ_JTHP01000061.1"/>
</dbReference>